<keyword evidence="2" id="KW-1133">Transmembrane helix</keyword>
<dbReference type="Proteomes" id="UP000187203">
    <property type="component" value="Unassembled WGS sequence"/>
</dbReference>
<evidence type="ECO:0000256" key="1">
    <source>
        <dbReference type="SAM" id="MobiDB-lite"/>
    </source>
</evidence>
<proteinExistence type="predicted"/>
<evidence type="ECO:0000313" key="3">
    <source>
        <dbReference type="EMBL" id="OMO63769.1"/>
    </source>
</evidence>
<comment type="caution">
    <text evidence="3">The sequence shown here is derived from an EMBL/GenBank/DDBJ whole genome shotgun (WGS) entry which is preliminary data.</text>
</comment>
<keyword evidence="2" id="KW-0472">Membrane</keyword>
<keyword evidence="2" id="KW-0812">Transmembrane</keyword>
<feature type="region of interest" description="Disordered" evidence="1">
    <location>
        <begin position="49"/>
        <end position="156"/>
    </location>
</feature>
<keyword evidence="4" id="KW-1185">Reference proteome</keyword>
<name>A0A1R3H0A8_9ROSI</name>
<dbReference type="AlphaFoldDB" id="A0A1R3H0A8"/>
<feature type="compositionally biased region" description="Low complexity" evidence="1">
    <location>
        <begin position="126"/>
        <end position="138"/>
    </location>
</feature>
<feature type="compositionally biased region" description="Polar residues" evidence="1">
    <location>
        <begin position="96"/>
        <end position="114"/>
    </location>
</feature>
<gene>
    <name evidence="3" type="ORF">COLO4_32219</name>
</gene>
<sequence>MDLESLSGLLTTMIIAVMVVMVIVPLNLSVKFATSQEILSLDACREQGGSLDENGEDPLDVSGKVTLPHVGSPRSIEDDNTDLATPSKPPCRSRTAPESSNDNSLVSKGQSRLTRSQHHHQRRLPTASTSSSTNTTSSLEQPKDNETQRAAPVTVA</sequence>
<accession>A0A1R3H0A8</accession>
<feature type="transmembrane region" description="Helical" evidence="2">
    <location>
        <begin position="6"/>
        <end position="28"/>
    </location>
</feature>
<evidence type="ECO:0000313" key="4">
    <source>
        <dbReference type="Proteomes" id="UP000187203"/>
    </source>
</evidence>
<protein>
    <submittedName>
        <fullName evidence="3">Uncharacterized protein</fullName>
    </submittedName>
</protein>
<reference evidence="4" key="1">
    <citation type="submission" date="2013-09" db="EMBL/GenBank/DDBJ databases">
        <title>Corchorus olitorius genome sequencing.</title>
        <authorList>
            <person name="Alam M."/>
            <person name="Haque M.S."/>
            <person name="Islam M.S."/>
            <person name="Emdad E.M."/>
            <person name="Islam M.M."/>
            <person name="Ahmed B."/>
            <person name="Halim A."/>
            <person name="Hossen Q.M.M."/>
            <person name="Hossain M.Z."/>
            <person name="Ahmed R."/>
            <person name="Khan M.M."/>
            <person name="Islam R."/>
            <person name="Rashid M.M."/>
            <person name="Khan S.A."/>
            <person name="Rahman M.S."/>
            <person name="Alam M."/>
            <person name="Yahiya A.S."/>
            <person name="Khan M.S."/>
            <person name="Azam M.S."/>
            <person name="Haque T."/>
            <person name="Lashkar M.Z.H."/>
            <person name="Akhand A.I."/>
            <person name="Morshed G."/>
            <person name="Roy S."/>
            <person name="Uddin K.S."/>
            <person name="Rabeya T."/>
            <person name="Hossain A.S."/>
            <person name="Chowdhury A."/>
            <person name="Snigdha A.R."/>
            <person name="Mortoza M.S."/>
            <person name="Matin S.A."/>
            <person name="Hoque S.M.E."/>
            <person name="Islam M.K."/>
            <person name="Roy D.K."/>
            <person name="Haider R."/>
            <person name="Moosa M.M."/>
            <person name="Elias S.M."/>
            <person name="Hasan A.M."/>
            <person name="Jahan S."/>
            <person name="Shafiuddin M."/>
            <person name="Mahmood N."/>
            <person name="Shommy N.S."/>
        </authorList>
    </citation>
    <scope>NUCLEOTIDE SEQUENCE [LARGE SCALE GENOMIC DNA]</scope>
    <source>
        <strain evidence="4">cv. O-4</strain>
    </source>
</reference>
<organism evidence="3 4">
    <name type="scientific">Corchorus olitorius</name>
    <dbReference type="NCBI Taxonomy" id="93759"/>
    <lineage>
        <taxon>Eukaryota</taxon>
        <taxon>Viridiplantae</taxon>
        <taxon>Streptophyta</taxon>
        <taxon>Embryophyta</taxon>
        <taxon>Tracheophyta</taxon>
        <taxon>Spermatophyta</taxon>
        <taxon>Magnoliopsida</taxon>
        <taxon>eudicotyledons</taxon>
        <taxon>Gunneridae</taxon>
        <taxon>Pentapetalae</taxon>
        <taxon>rosids</taxon>
        <taxon>malvids</taxon>
        <taxon>Malvales</taxon>
        <taxon>Malvaceae</taxon>
        <taxon>Grewioideae</taxon>
        <taxon>Apeibeae</taxon>
        <taxon>Corchorus</taxon>
    </lineage>
</organism>
<dbReference type="EMBL" id="AWUE01021054">
    <property type="protein sequence ID" value="OMO63769.1"/>
    <property type="molecule type" value="Genomic_DNA"/>
</dbReference>
<evidence type="ECO:0000256" key="2">
    <source>
        <dbReference type="SAM" id="Phobius"/>
    </source>
</evidence>